<evidence type="ECO:0008006" key="3">
    <source>
        <dbReference type="Google" id="ProtNLM"/>
    </source>
</evidence>
<evidence type="ECO:0000313" key="2">
    <source>
        <dbReference type="Proteomes" id="UP000593568"/>
    </source>
</evidence>
<dbReference type="Proteomes" id="UP000593568">
    <property type="component" value="Unassembled WGS sequence"/>
</dbReference>
<evidence type="ECO:0000313" key="1">
    <source>
        <dbReference type="EMBL" id="MBA0760063.1"/>
    </source>
</evidence>
<name>A0A7J9DH82_9ROSI</name>
<dbReference type="EMBL" id="JABEZW010000002">
    <property type="protein sequence ID" value="MBA0760063.1"/>
    <property type="molecule type" value="Genomic_DNA"/>
</dbReference>
<gene>
    <name evidence="1" type="ORF">Gotri_022848</name>
</gene>
<sequence length="56" mass="6164">MLGNFCTSWAPLQKFPNVEKDFKGAIDGTHIAAILPPNEQISYIGRKGLTTQNVMT</sequence>
<reference evidence="1 2" key="1">
    <citation type="journal article" date="2019" name="Genome Biol. Evol.">
        <title>Insights into the evolution of the New World diploid cottons (Gossypium, subgenus Houzingenia) based on genome sequencing.</title>
        <authorList>
            <person name="Grover C.E."/>
            <person name="Arick M.A. 2nd"/>
            <person name="Thrash A."/>
            <person name="Conover J.L."/>
            <person name="Sanders W.S."/>
            <person name="Peterson D.G."/>
            <person name="Frelichowski J.E."/>
            <person name="Scheffler J.A."/>
            <person name="Scheffler B.E."/>
            <person name="Wendel J.F."/>
        </authorList>
    </citation>
    <scope>NUCLEOTIDE SEQUENCE [LARGE SCALE GENOMIC DNA]</scope>
    <source>
        <strain evidence="1">8</strain>
        <tissue evidence="1">Leaf</tissue>
    </source>
</reference>
<dbReference type="AlphaFoldDB" id="A0A7J9DH82"/>
<comment type="caution">
    <text evidence="1">The sequence shown here is derived from an EMBL/GenBank/DDBJ whole genome shotgun (WGS) entry which is preliminary data.</text>
</comment>
<organism evidence="1 2">
    <name type="scientific">Gossypium trilobum</name>
    <dbReference type="NCBI Taxonomy" id="34281"/>
    <lineage>
        <taxon>Eukaryota</taxon>
        <taxon>Viridiplantae</taxon>
        <taxon>Streptophyta</taxon>
        <taxon>Embryophyta</taxon>
        <taxon>Tracheophyta</taxon>
        <taxon>Spermatophyta</taxon>
        <taxon>Magnoliopsida</taxon>
        <taxon>eudicotyledons</taxon>
        <taxon>Gunneridae</taxon>
        <taxon>Pentapetalae</taxon>
        <taxon>rosids</taxon>
        <taxon>malvids</taxon>
        <taxon>Malvales</taxon>
        <taxon>Malvaceae</taxon>
        <taxon>Malvoideae</taxon>
        <taxon>Gossypium</taxon>
    </lineage>
</organism>
<feature type="non-terminal residue" evidence="1">
    <location>
        <position position="56"/>
    </location>
</feature>
<protein>
    <recommendedName>
        <fullName evidence="3">DDE Tnp4 domain-containing protein</fullName>
    </recommendedName>
</protein>
<proteinExistence type="predicted"/>
<keyword evidence="2" id="KW-1185">Reference proteome</keyword>
<accession>A0A7J9DH82</accession>